<gene>
    <name evidence="1" type="ORF">CAB90_01979</name>
</gene>
<proteinExistence type="predicted"/>
<dbReference type="EMBL" id="CP024614">
    <property type="protein sequence ID" value="AUS50877.1"/>
    <property type="molecule type" value="Genomic_DNA"/>
</dbReference>
<accession>A0A2I7W7I3</accession>
<protein>
    <submittedName>
        <fullName evidence="1">Uncharacterized protein</fullName>
    </submittedName>
</protein>
<reference evidence="1 2" key="1">
    <citation type="submission" date="2017-10" db="EMBL/GenBank/DDBJ databases">
        <title>Clinical isolate obtained from a human patient with meningeal tuberculosis in michoacan, Mexico.</title>
        <authorList>
            <person name="Guillen-Nepita A.L."/>
            <person name="Negrete-Paz A.M."/>
            <person name="Vazquez-Marrufo G."/>
            <person name="Cruz-Hernandez A."/>
            <person name="Fresia P."/>
            <person name="Naya H."/>
            <person name="Vazquez-Garciduenas M.S."/>
        </authorList>
    </citation>
    <scope>NUCLEOTIDE SEQUENCE [LARGE SCALE GENOMIC DNA]</scope>
    <source>
        <strain evidence="2">Beijing/MYC004</strain>
    </source>
</reference>
<evidence type="ECO:0000313" key="2">
    <source>
        <dbReference type="Proteomes" id="UP000236349"/>
    </source>
</evidence>
<dbReference type="Proteomes" id="UP000236349">
    <property type="component" value="Chromosome"/>
</dbReference>
<dbReference type="AlphaFoldDB" id="A0A2I7W7I3"/>
<sequence length="41" mass="4487">MLIGAIDYPDREHEIARRTVLLVPRAAEEPVDQVVDGDGLG</sequence>
<evidence type="ECO:0000313" key="1">
    <source>
        <dbReference type="EMBL" id="AUS50877.1"/>
    </source>
</evidence>
<name>A0A2I7W7I3_MYCTX</name>
<organism evidence="1 2">
    <name type="scientific">Mycobacterium tuberculosis</name>
    <dbReference type="NCBI Taxonomy" id="1773"/>
    <lineage>
        <taxon>Bacteria</taxon>
        <taxon>Bacillati</taxon>
        <taxon>Actinomycetota</taxon>
        <taxon>Actinomycetes</taxon>
        <taxon>Mycobacteriales</taxon>
        <taxon>Mycobacteriaceae</taxon>
        <taxon>Mycobacterium</taxon>
        <taxon>Mycobacterium tuberculosis complex</taxon>
    </lineage>
</organism>